<dbReference type="Proteomes" id="UP000294530">
    <property type="component" value="Unassembled WGS sequence"/>
</dbReference>
<dbReference type="GeneID" id="94349450"/>
<sequence>MVAPTRTSQEPVPASRQAYRTNFGRPSRHVPTDKFFADIADAQARSASAAELRTLALREVQRSRVSTDDKVKLFIPASRIAGEYGIDEILHAINREPQSATWDQVLNSLCDFVCVRGHGIRFTCTNRDLAIKIGGTAVSCMGQNLTVKPYSAYERYYYVDLTRIPSDLEEDAIYDYFARLGLQPIVAPTHQAGPLTSRDRTVWFPQTDVPQELMSDGQPLREILFPGFDSPVYVHHKKRSLNSVVPPSILTKRAAALARRRSPSPVTQTSATPPSPPAQPAVSTRPAATVQPPPSPTRSRPLPDGVVILDRPEATAPLQEWVKVSRHALCTGAPTPRPTTLIEQSTTSPTDGYLVFGFPVSPTSFELAFSEHDVDEPTAGDADCVAFDGSSPISCSPINLPESVGSLVAARSLLEPSTNTFSRKEYRSRAKKAVLDLPALSEPEDRVAALTAQPCVYAPFIYAGSDSLCPIVVEHALLRTYSSKPSASHGSDCSFLRRVARDYPGDLSPPASTILSSLFPDDVSSTRARAYALVDLFLRTHAPAIYCDPVKVQALCLDTVVSCYQYSHFLLWTNRTLAELCRSHLGRDFESYLSDHLSSAMRLVRHDVPSFTTTNHSMESSDDASSVATSTDGG</sequence>
<evidence type="ECO:0000313" key="3">
    <source>
        <dbReference type="Proteomes" id="UP000294530"/>
    </source>
</evidence>
<dbReference type="AlphaFoldDB" id="A0A976NYB2"/>
<dbReference type="OrthoDB" id="167202at2759"/>
<accession>A0A976NYB2</accession>
<reference evidence="2 3" key="1">
    <citation type="journal article" date="2021" name="Genome Biol.">
        <title>AFLAP: assembly-free linkage analysis pipeline using k-mers from genome sequencing data.</title>
        <authorList>
            <person name="Fletcher K."/>
            <person name="Zhang L."/>
            <person name="Gil J."/>
            <person name="Han R."/>
            <person name="Cavanaugh K."/>
            <person name="Michelmore R."/>
        </authorList>
    </citation>
    <scope>NUCLEOTIDE SEQUENCE [LARGE SCALE GENOMIC DNA]</scope>
    <source>
        <strain evidence="2 3">SF5</strain>
    </source>
</reference>
<feature type="region of interest" description="Disordered" evidence="1">
    <location>
        <begin position="614"/>
        <end position="634"/>
    </location>
</feature>
<name>A0A976NYB2_BRELC</name>
<feature type="compositionally biased region" description="Low complexity" evidence="1">
    <location>
        <begin position="255"/>
        <end position="272"/>
    </location>
</feature>
<feature type="region of interest" description="Disordered" evidence="1">
    <location>
        <begin position="255"/>
        <end position="304"/>
    </location>
</feature>
<protein>
    <submittedName>
        <fullName evidence="2">Uncharacterized protein</fullName>
    </submittedName>
</protein>
<evidence type="ECO:0000313" key="2">
    <source>
        <dbReference type="EMBL" id="TDH72444.1"/>
    </source>
</evidence>
<organism evidence="2 3">
    <name type="scientific">Bremia lactucae</name>
    <name type="common">Lettuce downy mildew</name>
    <dbReference type="NCBI Taxonomy" id="4779"/>
    <lineage>
        <taxon>Eukaryota</taxon>
        <taxon>Sar</taxon>
        <taxon>Stramenopiles</taxon>
        <taxon>Oomycota</taxon>
        <taxon>Peronosporomycetes</taxon>
        <taxon>Peronosporales</taxon>
        <taxon>Peronosporaceae</taxon>
        <taxon>Bremia</taxon>
    </lineage>
</organism>
<gene>
    <name evidence="2" type="ORF">CCR75_005703</name>
</gene>
<dbReference type="EMBL" id="SHOA02000037">
    <property type="protein sequence ID" value="TDH72444.1"/>
    <property type="molecule type" value="Genomic_DNA"/>
</dbReference>
<proteinExistence type="predicted"/>
<keyword evidence="3" id="KW-1185">Reference proteome</keyword>
<dbReference type="KEGG" id="blac:94349450"/>
<evidence type="ECO:0000256" key="1">
    <source>
        <dbReference type="SAM" id="MobiDB-lite"/>
    </source>
</evidence>
<comment type="caution">
    <text evidence="2">The sequence shown here is derived from an EMBL/GenBank/DDBJ whole genome shotgun (WGS) entry which is preliminary data.</text>
</comment>
<dbReference type="RefSeq" id="XP_067821943.1">
    <property type="nucleotide sequence ID" value="XM_067963779.1"/>
</dbReference>
<feature type="compositionally biased region" description="Low complexity" evidence="1">
    <location>
        <begin position="623"/>
        <end position="634"/>
    </location>
</feature>